<accession>A0A0B2VTX8</accession>
<proteinExistence type="predicted"/>
<name>A0A0B2VTX8_TOXCA</name>
<reference evidence="1 2" key="1">
    <citation type="submission" date="2014-11" db="EMBL/GenBank/DDBJ databases">
        <title>Genetic blueprint of the zoonotic pathogen Toxocara canis.</title>
        <authorList>
            <person name="Zhu X.-Q."/>
            <person name="Korhonen P.K."/>
            <person name="Cai H."/>
            <person name="Young N.D."/>
            <person name="Nejsum P."/>
            <person name="von Samson-Himmelstjerna G."/>
            <person name="Boag P.R."/>
            <person name="Tan P."/>
            <person name="Li Q."/>
            <person name="Min J."/>
            <person name="Yang Y."/>
            <person name="Wang X."/>
            <person name="Fang X."/>
            <person name="Hall R.S."/>
            <person name="Hofmann A."/>
            <person name="Sternberg P.W."/>
            <person name="Jex A.R."/>
            <person name="Gasser R.B."/>
        </authorList>
    </citation>
    <scope>NUCLEOTIDE SEQUENCE [LARGE SCALE GENOMIC DNA]</scope>
    <source>
        <strain evidence="1">PN_DK_2014</strain>
    </source>
</reference>
<evidence type="ECO:0000313" key="1">
    <source>
        <dbReference type="EMBL" id="KHN84430.1"/>
    </source>
</evidence>
<gene>
    <name evidence="1" type="ORF">Tcan_00135</name>
</gene>
<dbReference type="EMBL" id="JPKZ01000986">
    <property type="protein sequence ID" value="KHN84430.1"/>
    <property type="molecule type" value="Genomic_DNA"/>
</dbReference>
<comment type="caution">
    <text evidence="1">The sequence shown here is derived from an EMBL/GenBank/DDBJ whole genome shotgun (WGS) entry which is preliminary data.</text>
</comment>
<dbReference type="Proteomes" id="UP000031036">
    <property type="component" value="Unassembled WGS sequence"/>
</dbReference>
<evidence type="ECO:0000313" key="2">
    <source>
        <dbReference type="Proteomes" id="UP000031036"/>
    </source>
</evidence>
<dbReference type="AlphaFoldDB" id="A0A0B2VTX8"/>
<sequence length="117" mass="14035">MLSSITDRFGIGRRKERERELYELMLTVQIAIPDETASSYIRSNRCRIPLTYDINYKSHRLESFHKIFHFNRERHVMVRKLPIWCLFLGFKMDSRCLKTCNSSRVFGDPTENLNLLY</sequence>
<keyword evidence="2" id="KW-1185">Reference proteome</keyword>
<organism evidence="1 2">
    <name type="scientific">Toxocara canis</name>
    <name type="common">Canine roundworm</name>
    <dbReference type="NCBI Taxonomy" id="6265"/>
    <lineage>
        <taxon>Eukaryota</taxon>
        <taxon>Metazoa</taxon>
        <taxon>Ecdysozoa</taxon>
        <taxon>Nematoda</taxon>
        <taxon>Chromadorea</taxon>
        <taxon>Rhabditida</taxon>
        <taxon>Spirurina</taxon>
        <taxon>Ascaridomorpha</taxon>
        <taxon>Ascaridoidea</taxon>
        <taxon>Toxocaridae</taxon>
        <taxon>Toxocara</taxon>
    </lineage>
</organism>
<protein>
    <submittedName>
        <fullName evidence="1">Uncharacterized protein</fullName>
    </submittedName>
</protein>